<gene>
    <name evidence="3" type="ORF">IAB38_07445</name>
</gene>
<dbReference type="EMBL" id="DVHC01000067">
    <property type="protein sequence ID" value="HIR59851.1"/>
    <property type="molecule type" value="Genomic_DNA"/>
</dbReference>
<dbReference type="PANTHER" id="PTHR21064">
    <property type="entry name" value="AMINOGLYCOSIDE PHOSPHOTRANSFERASE DOMAIN-CONTAINING PROTEIN-RELATED"/>
    <property type="match status" value="1"/>
</dbReference>
<dbReference type="AlphaFoldDB" id="A0A9D1DVX8"/>
<dbReference type="InterPro" id="IPR050249">
    <property type="entry name" value="Pseudomonas-type_ThrB"/>
</dbReference>
<dbReference type="SUPFAM" id="SSF56112">
    <property type="entry name" value="Protein kinase-like (PK-like)"/>
    <property type="match status" value="1"/>
</dbReference>
<dbReference type="InterPro" id="IPR002575">
    <property type="entry name" value="Aminoglycoside_PTrfase"/>
</dbReference>
<evidence type="ECO:0000259" key="2">
    <source>
        <dbReference type="Pfam" id="PF01636"/>
    </source>
</evidence>
<reference evidence="3" key="1">
    <citation type="submission" date="2020-10" db="EMBL/GenBank/DDBJ databases">
        <authorList>
            <person name="Gilroy R."/>
        </authorList>
    </citation>
    <scope>NUCLEOTIDE SEQUENCE</scope>
    <source>
        <strain evidence="3">CHK184-20233</strain>
    </source>
</reference>
<evidence type="ECO:0000256" key="1">
    <source>
        <dbReference type="ARBA" id="ARBA00038240"/>
    </source>
</evidence>
<dbReference type="Pfam" id="PF01636">
    <property type="entry name" value="APH"/>
    <property type="match status" value="1"/>
</dbReference>
<accession>A0A9D1DVX8</accession>
<name>A0A9D1DVX8_9FIRM</name>
<proteinExistence type="inferred from homology"/>
<reference evidence="3" key="2">
    <citation type="journal article" date="2021" name="PeerJ">
        <title>Extensive microbial diversity within the chicken gut microbiome revealed by metagenomics and culture.</title>
        <authorList>
            <person name="Gilroy R."/>
            <person name="Ravi A."/>
            <person name="Getino M."/>
            <person name="Pursley I."/>
            <person name="Horton D.L."/>
            <person name="Alikhan N.F."/>
            <person name="Baker D."/>
            <person name="Gharbi K."/>
            <person name="Hall N."/>
            <person name="Watson M."/>
            <person name="Adriaenssens E.M."/>
            <person name="Foster-Nyarko E."/>
            <person name="Jarju S."/>
            <person name="Secka A."/>
            <person name="Antonio M."/>
            <person name="Oren A."/>
            <person name="Chaudhuri R.R."/>
            <person name="La Ragione R."/>
            <person name="Hildebrand F."/>
            <person name="Pallen M.J."/>
        </authorList>
    </citation>
    <scope>NUCLEOTIDE SEQUENCE</scope>
    <source>
        <strain evidence="3">CHK184-20233</strain>
    </source>
</reference>
<dbReference type="Proteomes" id="UP000824232">
    <property type="component" value="Unassembled WGS sequence"/>
</dbReference>
<organism evidence="3 4">
    <name type="scientific">Candidatus Onthousia excrementipullorum</name>
    <dbReference type="NCBI Taxonomy" id="2840884"/>
    <lineage>
        <taxon>Bacteria</taxon>
        <taxon>Bacillati</taxon>
        <taxon>Bacillota</taxon>
        <taxon>Bacilli</taxon>
        <taxon>Candidatus Onthousia</taxon>
    </lineage>
</organism>
<dbReference type="InterPro" id="IPR011009">
    <property type="entry name" value="Kinase-like_dom_sf"/>
</dbReference>
<evidence type="ECO:0000313" key="3">
    <source>
        <dbReference type="EMBL" id="HIR59851.1"/>
    </source>
</evidence>
<evidence type="ECO:0000313" key="4">
    <source>
        <dbReference type="Proteomes" id="UP000824232"/>
    </source>
</evidence>
<dbReference type="Gene3D" id="3.90.1200.10">
    <property type="match status" value="1"/>
</dbReference>
<dbReference type="GO" id="GO:0019202">
    <property type="term" value="F:amino acid kinase activity"/>
    <property type="evidence" value="ECO:0007669"/>
    <property type="project" value="TreeGrafter"/>
</dbReference>
<dbReference type="Gene3D" id="3.30.200.20">
    <property type="entry name" value="Phosphorylase Kinase, domain 1"/>
    <property type="match status" value="1"/>
</dbReference>
<comment type="similarity">
    <text evidence="1">Belongs to the pseudomonas-type ThrB family.</text>
</comment>
<protein>
    <submittedName>
        <fullName evidence="3">Phosphotransferase</fullName>
    </submittedName>
</protein>
<comment type="caution">
    <text evidence="3">The sequence shown here is derived from an EMBL/GenBank/DDBJ whole genome shotgun (WGS) entry which is preliminary data.</text>
</comment>
<dbReference type="PANTHER" id="PTHR21064:SF6">
    <property type="entry name" value="AMINOGLYCOSIDE PHOSPHOTRANSFERASE DOMAIN-CONTAINING PROTEIN"/>
    <property type="match status" value="1"/>
</dbReference>
<sequence>MDTFELQDFNKRIGLNTDLRNISQKICESYNLGEFISNELITIGYEDYNYYLTTSTGKYCVKIFSKIRTKEDIKNYLDRIRAVANSEINSPKPLIVNDDITLTLDYKNNHYDICVFEYINGKNYFELEEKPSKDIIKEIARQTAMINNLDIKPNFIYDTWAIVNFGDEYKKKREYLSDRYKSEFDKLLVELNKTDFENLPKAFVHGDIISTNVMLDNNSKIWIIDFAVSNYLPRIIDLAVIACNMCLDEKSKNNTYDNISVLLSEYNKYNQLTKYELKVFGTFYKLANAMHILQPQYIIQMDGDSEENQYWLNEGIIGYSYSEDETFEKAIIKRLEK</sequence>
<feature type="domain" description="Aminoglycoside phosphotransferase" evidence="2">
    <location>
        <begin position="41"/>
        <end position="244"/>
    </location>
</feature>